<sequence>GISCFHFHNTISFTGMGCQPFAQPPVWGTSLSHLSVLYTSICLTWVSLSVAKLLSAYLCGSQMCTGSPQLQGPSGDNSYIHITYLDISHIHIT</sequence>
<dbReference type="AlphaFoldDB" id="A0A0B7B2W5"/>
<accession>A0A0B7B2W5</accession>
<protein>
    <submittedName>
        <fullName evidence="1">Uncharacterized protein</fullName>
    </submittedName>
</protein>
<name>A0A0B7B2W5_9EUPU</name>
<reference evidence="1" key="1">
    <citation type="submission" date="2014-12" db="EMBL/GenBank/DDBJ databases">
        <title>Insight into the proteome of Arion vulgaris.</title>
        <authorList>
            <person name="Aradska J."/>
            <person name="Bulat T."/>
            <person name="Smidak R."/>
            <person name="Sarate P."/>
            <person name="Gangsoo J."/>
            <person name="Sialana F."/>
            <person name="Bilban M."/>
            <person name="Lubec G."/>
        </authorList>
    </citation>
    <scope>NUCLEOTIDE SEQUENCE</scope>
    <source>
        <tissue evidence="1">Skin</tissue>
    </source>
</reference>
<dbReference type="EMBL" id="HACG01039771">
    <property type="protein sequence ID" value="CEK86636.1"/>
    <property type="molecule type" value="Transcribed_RNA"/>
</dbReference>
<proteinExistence type="predicted"/>
<feature type="non-terminal residue" evidence="1">
    <location>
        <position position="1"/>
    </location>
</feature>
<organism evidence="1">
    <name type="scientific">Arion vulgaris</name>
    <dbReference type="NCBI Taxonomy" id="1028688"/>
    <lineage>
        <taxon>Eukaryota</taxon>
        <taxon>Metazoa</taxon>
        <taxon>Spiralia</taxon>
        <taxon>Lophotrochozoa</taxon>
        <taxon>Mollusca</taxon>
        <taxon>Gastropoda</taxon>
        <taxon>Heterobranchia</taxon>
        <taxon>Euthyneura</taxon>
        <taxon>Panpulmonata</taxon>
        <taxon>Eupulmonata</taxon>
        <taxon>Stylommatophora</taxon>
        <taxon>Helicina</taxon>
        <taxon>Arionoidea</taxon>
        <taxon>Arionidae</taxon>
        <taxon>Arion</taxon>
    </lineage>
</organism>
<evidence type="ECO:0000313" key="1">
    <source>
        <dbReference type="EMBL" id="CEK86636.1"/>
    </source>
</evidence>
<gene>
    <name evidence="1" type="primary">ORF154863</name>
</gene>